<evidence type="ECO:0000313" key="15">
    <source>
        <dbReference type="EMBL" id="AEE17915.1"/>
    </source>
</evidence>
<dbReference type="Gene3D" id="3.40.710.10">
    <property type="entry name" value="DD-peptidase/beta-lactamase superfamily"/>
    <property type="match status" value="1"/>
</dbReference>
<dbReference type="PANTHER" id="PTHR32282:SF15">
    <property type="entry name" value="PENICILLIN-BINDING PROTEIN 1C"/>
    <property type="match status" value="1"/>
</dbReference>
<dbReference type="EC" id="2.4.99.28" evidence="10"/>
<evidence type="ECO:0000259" key="13">
    <source>
        <dbReference type="Pfam" id="PF00912"/>
    </source>
</evidence>
<dbReference type="PANTHER" id="PTHR32282">
    <property type="entry name" value="BINDING PROTEIN TRANSPEPTIDASE, PUTATIVE-RELATED"/>
    <property type="match status" value="1"/>
</dbReference>
<dbReference type="InterPro" id="IPR012338">
    <property type="entry name" value="Beta-lactam/transpept-like"/>
</dbReference>
<dbReference type="Pfam" id="PF06832">
    <property type="entry name" value="BiPBP_C"/>
    <property type="match status" value="1"/>
</dbReference>
<evidence type="ECO:0000256" key="1">
    <source>
        <dbReference type="ARBA" id="ARBA00004752"/>
    </source>
</evidence>
<dbReference type="SUPFAM" id="SSF53955">
    <property type="entry name" value="Lysozyme-like"/>
    <property type="match status" value="1"/>
</dbReference>
<dbReference type="InterPro" id="IPR001460">
    <property type="entry name" value="PCN-bd_Tpept"/>
</dbReference>
<evidence type="ECO:0000259" key="12">
    <source>
        <dbReference type="Pfam" id="PF00905"/>
    </source>
</evidence>
<organism evidence="15 16">
    <name type="scientific">Treponema brennaborense (strain DSM 12168 / CIP 105900 / DD5/3)</name>
    <dbReference type="NCBI Taxonomy" id="906968"/>
    <lineage>
        <taxon>Bacteria</taxon>
        <taxon>Pseudomonadati</taxon>
        <taxon>Spirochaetota</taxon>
        <taxon>Spirochaetia</taxon>
        <taxon>Spirochaetales</taxon>
        <taxon>Treponemataceae</taxon>
        <taxon>Treponema</taxon>
    </lineage>
</organism>
<evidence type="ECO:0000256" key="8">
    <source>
        <dbReference type="ARBA" id="ARBA00022801"/>
    </source>
</evidence>
<keyword evidence="8" id="KW-0378">Hydrolase</keyword>
<dbReference type="STRING" id="906968.Trebr_2509"/>
<dbReference type="GO" id="GO:0009252">
    <property type="term" value="P:peptidoglycan biosynthetic process"/>
    <property type="evidence" value="ECO:0007669"/>
    <property type="project" value="TreeGrafter"/>
</dbReference>
<protein>
    <recommendedName>
        <fullName evidence="10">peptidoglycan glycosyltransferase</fullName>
        <ecNumber evidence="10">2.4.99.28</ecNumber>
    </recommendedName>
</protein>
<proteinExistence type="inferred from homology"/>
<dbReference type="GO" id="GO:0004180">
    <property type="term" value="F:carboxypeptidase activity"/>
    <property type="evidence" value="ECO:0007669"/>
    <property type="project" value="UniProtKB-KW"/>
</dbReference>
<comment type="similarity">
    <text evidence="2">In the C-terminal section; belongs to the transpeptidase family.</text>
</comment>
<dbReference type="InterPro" id="IPR036950">
    <property type="entry name" value="PBP_transglycosylase"/>
</dbReference>
<dbReference type="AlphaFoldDB" id="F4LNF7"/>
<reference evidence="16" key="1">
    <citation type="submission" date="2011-04" db="EMBL/GenBank/DDBJ databases">
        <title>The complete genome of Treponema brennaborense DSM 12168.</title>
        <authorList>
            <person name="Lucas S."/>
            <person name="Han J."/>
            <person name="Lapidus A."/>
            <person name="Bruce D."/>
            <person name="Goodwin L."/>
            <person name="Pitluck S."/>
            <person name="Peters L."/>
            <person name="Kyrpides N."/>
            <person name="Mavromatis K."/>
            <person name="Ivanova N."/>
            <person name="Mikhailova N."/>
            <person name="Pagani I."/>
            <person name="Teshima H."/>
            <person name="Detter J.C."/>
            <person name="Tapia R."/>
            <person name="Han C."/>
            <person name="Land M."/>
            <person name="Hauser L."/>
            <person name="Markowitz V."/>
            <person name="Cheng J.-F."/>
            <person name="Hugenholtz P."/>
            <person name="Woyke T."/>
            <person name="Wu D."/>
            <person name="Gronow S."/>
            <person name="Wellnitz S."/>
            <person name="Brambilla E."/>
            <person name="Klenk H.-P."/>
            <person name="Eisen J.A."/>
        </authorList>
    </citation>
    <scope>NUCLEOTIDE SEQUENCE [LARGE SCALE GENOMIC DNA]</scope>
    <source>
        <strain evidence="16">DSM 12168 / CIP 105900 / DD5/3</strain>
    </source>
</reference>
<keyword evidence="9" id="KW-0511">Multifunctional enzyme</keyword>
<dbReference type="InterPro" id="IPR050396">
    <property type="entry name" value="Glycosyltr_51/Transpeptidase"/>
</dbReference>
<comment type="catalytic activity">
    <reaction evidence="11">
        <text>[GlcNAc-(1-&gt;4)-Mur2Ac(oyl-L-Ala-gamma-D-Glu-L-Lys-D-Ala-D-Ala)](n)-di-trans,octa-cis-undecaprenyl diphosphate + beta-D-GlcNAc-(1-&gt;4)-Mur2Ac(oyl-L-Ala-gamma-D-Glu-L-Lys-D-Ala-D-Ala)-di-trans,octa-cis-undecaprenyl diphosphate = [GlcNAc-(1-&gt;4)-Mur2Ac(oyl-L-Ala-gamma-D-Glu-L-Lys-D-Ala-D-Ala)](n+1)-di-trans,octa-cis-undecaprenyl diphosphate + di-trans,octa-cis-undecaprenyl diphosphate + H(+)</text>
        <dbReference type="Rhea" id="RHEA:23708"/>
        <dbReference type="Rhea" id="RHEA-COMP:9602"/>
        <dbReference type="Rhea" id="RHEA-COMP:9603"/>
        <dbReference type="ChEBI" id="CHEBI:15378"/>
        <dbReference type="ChEBI" id="CHEBI:58405"/>
        <dbReference type="ChEBI" id="CHEBI:60033"/>
        <dbReference type="ChEBI" id="CHEBI:78435"/>
        <dbReference type="EC" id="2.4.99.28"/>
    </reaction>
</comment>
<dbReference type="EMBL" id="CP002696">
    <property type="protein sequence ID" value="AEE17915.1"/>
    <property type="molecule type" value="Genomic_DNA"/>
</dbReference>
<dbReference type="InterPro" id="IPR009647">
    <property type="entry name" value="PBP_C"/>
</dbReference>
<dbReference type="GO" id="GO:0008658">
    <property type="term" value="F:penicillin binding"/>
    <property type="evidence" value="ECO:0007669"/>
    <property type="project" value="InterPro"/>
</dbReference>
<evidence type="ECO:0000259" key="14">
    <source>
        <dbReference type="Pfam" id="PF06832"/>
    </source>
</evidence>
<sequence>MSLRKNNGAGNSQAAKFAGRRRRIAAAVVAVIALWGGVRLTLRFAPFAALDAFIVRPCSTRVYDRNGVLLQVLPLENGLRREWYDLDALPPAILRVFIAAEDENFYRHGGVDVIALVRAFVQNAKSGRPVSGASTVTMQLARLVVPRDPGKPVSVGVKLAEAFTAVRIESKLPKKRILELYLNSLPFGLQAEGVGSAARTYFGTTPDRLSEAQIHALAVIPRRPVKYNPLEDPGASFEAAAEIGKRTGFSVTKTEWIDAVSVGERYEYPLGMPHFVLYVRNSAGGRLPPELHTSVDAALSDKVANDISTQIALHADARLSHGAALVIDNVTGEILCWAGSGDFFSENEGQIDGVLVRNQSGSTMKPFIYALALERGFTPSSVLADVPMDFGSEQVYVPLNFNNQYNGPVLLRNALASSLNIPAVYLLYRLGVDNYLKTLGALGFDSLAGERNRQGLSLALGSGEVTLFELVRAFSVFARGGTIPSVTYLKAGAVSAEAGTEPAGLADFSASAAVYEPDTAALICDILSDRRARALGFGFAEVFSTPYPAIFKTGTSNQFQNIIALGSTARYTAGVWMGNFTGETVVRETGSSVPAAVVRGVLDVLSERNPETAAAFAAPRNYRKLPVCAVSGMAPGPDCPAVTDEYVALAAAANRPVCSWHYRQNGRVHVRYPQEYQRWLSGRNTAGALADTGEGRILYPADGAVFVFDPSIPSAAQKIKVDCTGAGARAELFVNGVSAGTSERPFSWYVPLLPGEMRLTVRFADGRNAAIRISVK</sequence>
<name>F4LNF7_TREBD</name>
<keyword evidence="7 15" id="KW-0808">Transferase</keyword>
<dbReference type="GO" id="GO:0008955">
    <property type="term" value="F:peptidoglycan glycosyltransferase activity"/>
    <property type="evidence" value="ECO:0007669"/>
    <property type="project" value="UniProtKB-EC"/>
</dbReference>
<evidence type="ECO:0000256" key="6">
    <source>
        <dbReference type="ARBA" id="ARBA00022676"/>
    </source>
</evidence>
<keyword evidence="16" id="KW-1185">Reference proteome</keyword>
<dbReference type="Pfam" id="PF00905">
    <property type="entry name" value="Transpeptidase"/>
    <property type="match status" value="1"/>
</dbReference>
<comment type="pathway">
    <text evidence="1">Cell wall biogenesis; peptidoglycan biosynthesis.</text>
</comment>
<evidence type="ECO:0000256" key="4">
    <source>
        <dbReference type="ARBA" id="ARBA00022645"/>
    </source>
</evidence>
<evidence type="ECO:0000256" key="11">
    <source>
        <dbReference type="ARBA" id="ARBA00049902"/>
    </source>
</evidence>
<keyword evidence="6 15" id="KW-0328">Glycosyltransferase</keyword>
<dbReference type="InterPro" id="IPR001264">
    <property type="entry name" value="Glyco_trans_51"/>
</dbReference>
<dbReference type="GO" id="GO:0006508">
    <property type="term" value="P:proteolysis"/>
    <property type="evidence" value="ECO:0007669"/>
    <property type="project" value="UniProtKB-KW"/>
</dbReference>
<dbReference type="RefSeq" id="WP_013759616.1">
    <property type="nucleotide sequence ID" value="NC_015500.1"/>
</dbReference>
<evidence type="ECO:0000256" key="2">
    <source>
        <dbReference type="ARBA" id="ARBA00007090"/>
    </source>
</evidence>
<dbReference type="KEGG" id="tbe:Trebr_2509"/>
<accession>F4LNF7</accession>
<keyword evidence="4" id="KW-0121">Carboxypeptidase</keyword>
<dbReference type="Proteomes" id="UP000006546">
    <property type="component" value="Chromosome"/>
</dbReference>
<dbReference type="Pfam" id="PF00912">
    <property type="entry name" value="Transgly"/>
    <property type="match status" value="1"/>
</dbReference>
<evidence type="ECO:0000256" key="7">
    <source>
        <dbReference type="ARBA" id="ARBA00022679"/>
    </source>
</evidence>
<feature type="domain" description="Penicillin-binding C-terminal" evidence="14">
    <location>
        <begin position="692"/>
        <end position="773"/>
    </location>
</feature>
<feature type="domain" description="Penicillin-binding protein transpeptidase" evidence="12">
    <location>
        <begin position="322"/>
        <end position="560"/>
    </location>
</feature>
<dbReference type="Gene3D" id="1.10.3810.10">
    <property type="entry name" value="Biosynthetic peptidoglycan transglycosylase-like"/>
    <property type="match status" value="1"/>
</dbReference>
<dbReference type="HOGENOM" id="CLU_006354_7_1_12"/>
<feature type="domain" description="Glycosyl transferase family 51" evidence="13">
    <location>
        <begin position="77"/>
        <end position="239"/>
    </location>
</feature>
<dbReference type="eggNOG" id="COG4953">
    <property type="taxonomic scope" value="Bacteria"/>
</dbReference>
<comment type="similarity">
    <text evidence="3">In the N-terminal section; belongs to the glycosyltransferase 51 family.</text>
</comment>
<dbReference type="InterPro" id="IPR023346">
    <property type="entry name" value="Lysozyme-like_dom_sf"/>
</dbReference>
<dbReference type="GO" id="GO:0030288">
    <property type="term" value="C:outer membrane-bounded periplasmic space"/>
    <property type="evidence" value="ECO:0007669"/>
    <property type="project" value="TreeGrafter"/>
</dbReference>
<keyword evidence="5" id="KW-0645">Protease</keyword>
<gene>
    <name evidence="15" type="ordered locus">Trebr_2509</name>
</gene>
<evidence type="ECO:0000256" key="9">
    <source>
        <dbReference type="ARBA" id="ARBA00023268"/>
    </source>
</evidence>
<dbReference type="SUPFAM" id="SSF56601">
    <property type="entry name" value="beta-lactamase/transpeptidase-like"/>
    <property type="match status" value="1"/>
</dbReference>
<evidence type="ECO:0000256" key="10">
    <source>
        <dbReference type="ARBA" id="ARBA00044770"/>
    </source>
</evidence>
<evidence type="ECO:0000256" key="5">
    <source>
        <dbReference type="ARBA" id="ARBA00022670"/>
    </source>
</evidence>
<evidence type="ECO:0000256" key="3">
    <source>
        <dbReference type="ARBA" id="ARBA00007739"/>
    </source>
</evidence>
<evidence type="ECO:0000313" key="16">
    <source>
        <dbReference type="Proteomes" id="UP000006546"/>
    </source>
</evidence>